<keyword evidence="5" id="KW-1185">Reference proteome</keyword>
<dbReference type="RefSeq" id="WP_190149202.1">
    <property type="nucleotide sequence ID" value="NZ_BMTL01000008.1"/>
</dbReference>
<dbReference type="AlphaFoldDB" id="A0A918FUY2"/>
<feature type="region of interest" description="Disordered" evidence="2">
    <location>
        <begin position="108"/>
        <end position="127"/>
    </location>
</feature>
<dbReference type="PANTHER" id="PTHR46268:SF6">
    <property type="entry name" value="UNIVERSAL STRESS PROTEIN UP12"/>
    <property type="match status" value="1"/>
</dbReference>
<evidence type="ECO:0000313" key="4">
    <source>
        <dbReference type="EMBL" id="GGR84131.1"/>
    </source>
</evidence>
<dbReference type="Gene3D" id="3.40.50.620">
    <property type="entry name" value="HUPs"/>
    <property type="match status" value="2"/>
</dbReference>
<dbReference type="SUPFAM" id="SSF52402">
    <property type="entry name" value="Adenine nucleotide alpha hydrolases-like"/>
    <property type="match status" value="2"/>
</dbReference>
<comment type="similarity">
    <text evidence="1">Belongs to the universal stress protein A family.</text>
</comment>
<evidence type="ECO:0000313" key="5">
    <source>
        <dbReference type="Proteomes" id="UP000606194"/>
    </source>
</evidence>
<evidence type="ECO:0000259" key="3">
    <source>
        <dbReference type="Pfam" id="PF00582"/>
    </source>
</evidence>
<feature type="domain" description="UspA" evidence="3">
    <location>
        <begin position="2"/>
        <end position="145"/>
    </location>
</feature>
<evidence type="ECO:0000256" key="1">
    <source>
        <dbReference type="ARBA" id="ARBA00008791"/>
    </source>
</evidence>
<comment type="caution">
    <text evidence="4">The sequence shown here is derived from an EMBL/GenBank/DDBJ whole genome shotgun (WGS) entry which is preliminary data.</text>
</comment>
<name>A0A918FUY2_9ACTN</name>
<feature type="compositionally biased region" description="Low complexity" evidence="2">
    <location>
        <begin position="112"/>
        <end position="121"/>
    </location>
</feature>
<dbReference type="InterPro" id="IPR006016">
    <property type="entry name" value="UspA"/>
</dbReference>
<protein>
    <submittedName>
        <fullName evidence="4">Universal stress protein</fullName>
    </submittedName>
</protein>
<organism evidence="4 5">
    <name type="scientific">Streptomyces humidus</name>
    <dbReference type="NCBI Taxonomy" id="52259"/>
    <lineage>
        <taxon>Bacteria</taxon>
        <taxon>Bacillati</taxon>
        <taxon>Actinomycetota</taxon>
        <taxon>Actinomycetes</taxon>
        <taxon>Kitasatosporales</taxon>
        <taxon>Streptomycetaceae</taxon>
        <taxon>Streptomyces</taxon>
    </lineage>
</organism>
<dbReference type="InterPro" id="IPR014729">
    <property type="entry name" value="Rossmann-like_a/b/a_fold"/>
</dbReference>
<dbReference type="EMBL" id="BMTL01000008">
    <property type="protein sequence ID" value="GGR84131.1"/>
    <property type="molecule type" value="Genomic_DNA"/>
</dbReference>
<feature type="domain" description="UspA" evidence="3">
    <location>
        <begin position="204"/>
        <end position="272"/>
    </location>
</feature>
<dbReference type="PANTHER" id="PTHR46268">
    <property type="entry name" value="STRESS RESPONSE PROTEIN NHAX"/>
    <property type="match status" value="1"/>
</dbReference>
<gene>
    <name evidence="4" type="ORF">GCM10010269_24100</name>
</gene>
<proteinExistence type="inferred from homology"/>
<dbReference type="Proteomes" id="UP000606194">
    <property type="component" value="Unassembled WGS sequence"/>
</dbReference>
<accession>A0A918FUY2</accession>
<dbReference type="PRINTS" id="PR01438">
    <property type="entry name" value="UNVRSLSTRESS"/>
</dbReference>
<evidence type="ECO:0000256" key="2">
    <source>
        <dbReference type="SAM" id="MobiDB-lite"/>
    </source>
</evidence>
<dbReference type="InterPro" id="IPR006015">
    <property type="entry name" value="Universal_stress_UspA"/>
</dbReference>
<sequence>MSGPVLVGVDGSTTSMAAVEAAAREADRMGVGLRLAYACGWPAARVAPGIAPWDPDGIRADGSAGPAHGGLTEAVRRARGVAPGVRVTRAVLMGEPATVLESESHRASLTVVGSRPPARSGSGRRRGSVAARLAVHGGSPVLMVRGRPDPDGPVLLACDDGHLGRRAAEFAFAEASARGTDVVVLNGFAARNGRTRGRSDDPLAALRKRYPDVTVHRPRVRGGTRRAVVEASTSARLVVIGTRRRGGWSAALPATVGRTALRRAGCPVAVIPDERGDR</sequence>
<dbReference type="Pfam" id="PF00582">
    <property type="entry name" value="Usp"/>
    <property type="match status" value="2"/>
</dbReference>
<reference evidence="4" key="1">
    <citation type="journal article" date="2014" name="Int. J. Syst. Evol. Microbiol.">
        <title>Complete genome sequence of Corynebacterium casei LMG S-19264T (=DSM 44701T), isolated from a smear-ripened cheese.</title>
        <authorList>
            <consortium name="US DOE Joint Genome Institute (JGI-PGF)"/>
            <person name="Walter F."/>
            <person name="Albersmeier A."/>
            <person name="Kalinowski J."/>
            <person name="Ruckert C."/>
        </authorList>
    </citation>
    <scope>NUCLEOTIDE SEQUENCE</scope>
    <source>
        <strain evidence="4">JCM 4386</strain>
    </source>
</reference>
<reference evidence="4" key="2">
    <citation type="submission" date="2020-09" db="EMBL/GenBank/DDBJ databases">
        <authorList>
            <person name="Sun Q."/>
            <person name="Ohkuma M."/>
        </authorList>
    </citation>
    <scope>NUCLEOTIDE SEQUENCE</scope>
    <source>
        <strain evidence="4">JCM 4386</strain>
    </source>
</reference>